<protein>
    <submittedName>
        <fullName evidence="2">Uncharacterized protein</fullName>
    </submittedName>
</protein>
<dbReference type="AlphaFoldDB" id="A0AA39VK97"/>
<dbReference type="Proteomes" id="UP001168877">
    <property type="component" value="Unassembled WGS sequence"/>
</dbReference>
<accession>A0AA39VK97</accession>
<keyword evidence="3" id="KW-1185">Reference proteome</keyword>
<feature type="compositionally biased region" description="Polar residues" evidence="1">
    <location>
        <begin position="136"/>
        <end position="150"/>
    </location>
</feature>
<evidence type="ECO:0000313" key="3">
    <source>
        <dbReference type="Proteomes" id="UP001168877"/>
    </source>
</evidence>
<sequence>MKHSKDTCFKLHGYPEWWHKLKAKKKREERASENSGLAAFVNTEPQLSLIPQEDSTLAAANKSMALDDSVGTRLMHDDIQGDLVRTKLEAPMEPMMITMGREEGNYDVETRNDDETMIKQEKPTTYILVPSDHSLENTPEEQSLNSSPSNPIDDYIGYRLPFRDNHGKPPNRYSLDHGEKKSKYPIANHVST</sequence>
<name>A0AA39VK97_ACESA</name>
<gene>
    <name evidence="2" type="ORF">LWI29_001118</name>
</gene>
<dbReference type="EMBL" id="JAUESC010000383">
    <property type="protein sequence ID" value="KAK0583660.1"/>
    <property type="molecule type" value="Genomic_DNA"/>
</dbReference>
<organism evidence="2 3">
    <name type="scientific">Acer saccharum</name>
    <name type="common">Sugar maple</name>
    <dbReference type="NCBI Taxonomy" id="4024"/>
    <lineage>
        <taxon>Eukaryota</taxon>
        <taxon>Viridiplantae</taxon>
        <taxon>Streptophyta</taxon>
        <taxon>Embryophyta</taxon>
        <taxon>Tracheophyta</taxon>
        <taxon>Spermatophyta</taxon>
        <taxon>Magnoliopsida</taxon>
        <taxon>eudicotyledons</taxon>
        <taxon>Gunneridae</taxon>
        <taxon>Pentapetalae</taxon>
        <taxon>rosids</taxon>
        <taxon>malvids</taxon>
        <taxon>Sapindales</taxon>
        <taxon>Sapindaceae</taxon>
        <taxon>Hippocastanoideae</taxon>
        <taxon>Acereae</taxon>
        <taxon>Acer</taxon>
    </lineage>
</organism>
<evidence type="ECO:0000313" key="2">
    <source>
        <dbReference type="EMBL" id="KAK0583660.1"/>
    </source>
</evidence>
<reference evidence="2" key="2">
    <citation type="submission" date="2023-06" db="EMBL/GenBank/DDBJ databases">
        <authorList>
            <person name="Swenson N.G."/>
            <person name="Wegrzyn J.L."/>
            <person name="Mcevoy S.L."/>
        </authorList>
    </citation>
    <scope>NUCLEOTIDE SEQUENCE</scope>
    <source>
        <strain evidence="2">NS2018</strain>
        <tissue evidence="2">Leaf</tissue>
    </source>
</reference>
<proteinExistence type="predicted"/>
<comment type="caution">
    <text evidence="2">The sequence shown here is derived from an EMBL/GenBank/DDBJ whole genome shotgun (WGS) entry which is preliminary data.</text>
</comment>
<reference evidence="2" key="1">
    <citation type="journal article" date="2022" name="Plant J.">
        <title>Strategies of tolerance reflected in two North American maple genomes.</title>
        <authorList>
            <person name="McEvoy S.L."/>
            <person name="Sezen U.U."/>
            <person name="Trouern-Trend A."/>
            <person name="McMahon S.M."/>
            <person name="Schaberg P.G."/>
            <person name="Yang J."/>
            <person name="Wegrzyn J.L."/>
            <person name="Swenson N.G."/>
        </authorList>
    </citation>
    <scope>NUCLEOTIDE SEQUENCE</scope>
    <source>
        <strain evidence="2">NS2018</strain>
    </source>
</reference>
<evidence type="ECO:0000256" key="1">
    <source>
        <dbReference type="SAM" id="MobiDB-lite"/>
    </source>
</evidence>
<feature type="region of interest" description="Disordered" evidence="1">
    <location>
        <begin position="135"/>
        <end position="192"/>
    </location>
</feature>